<sequence>MNADLIISAKAIINPLAPESGDTTVVISDGIITAVGGDELISAASPSAQHLAVDGVLLPGLVDIHTHPIWGSIERGMSLDLIDAHSIQDLLQATDARIRSLGANQWITGFNLDVNIFGEQVSGIFLEEHFPGVKISYMTADAHALVVSPAVIEELSITGQERFADASQIVLDSDGAPTGYILELQAMDLVMDHYPVPTTEQAAGYVLAELNAMAASGLTEIHALDFAQPSEEVLRYLDERGQLPLTVRCSPLVPADSTAEQWQEALELQGLGGRRWQVAGVKFMLDGTADNGSAWFHSPDCLGQNAHSLWRDPQAYKRAVKFFADHQVPTATHAIGDAAVAFALDALEEAGPVAGGAHRIEHLESIGDELLGRFAQLGVIASVQPVHGTRLTSPDGSDNWSQRLGAERAAHGWRTNDLLDADAPLALGSDWPIGIADPRIALADAQLRRPVDQPQQGTLHAQQAVTAAQAYHCMTRIPALASAKPLGGVIAVGAPADLSIFAANPLQLTPEEQSTNPVLATVVAGELHNHAL</sequence>
<evidence type="ECO:0000313" key="2">
    <source>
        <dbReference type="EMBL" id="GED06068.1"/>
    </source>
</evidence>
<dbReference type="GO" id="GO:0016810">
    <property type="term" value="F:hydrolase activity, acting on carbon-nitrogen (but not peptide) bonds"/>
    <property type="evidence" value="ECO:0007669"/>
    <property type="project" value="InterPro"/>
</dbReference>
<gene>
    <name evidence="2" type="ORF">AUR04nite_16000</name>
</gene>
<name>A0A4Y4DRR7_GLUUR</name>
<dbReference type="Pfam" id="PF07969">
    <property type="entry name" value="Amidohydro_3"/>
    <property type="match status" value="1"/>
</dbReference>
<keyword evidence="3" id="KW-1185">Reference proteome</keyword>
<organism evidence="2 3">
    <name type="scientific">Glutamicibacter uratoxydans</name>
    <name type="common">Arthrobacter uratoxydans</name>
    <dbReference type="NCBI Taxonomy" id="43667"/>
    <lineage>
        <taxon>Bacteria</taxon>
        <taxon>Bacillati</taxon>
        <taxon>Actinomycetota</taxon>
        <taxon>Actinomycetes</taxon>
        <taxon>Micrococcales</taxon>
        <taxon>Micrococcaceae</taxon>
        <taxon>Glutamicibacter</taxon>
    </lineage>
</organism>
<protein>
    <submittedName>
        <fullName evidence="2">Amidohydrolase</fullName>
    </submittedName>
</protein>
<dbReference type="Gene3D" id="2.30.40.10">
    <property type="entry name" value="Urease, subunit C, domain 1"/>
    <property type="match status" value="1"/>
</dbReference>
<accession>A0A4Y4DRR7</accession>
<dbReference type="InterPro" id="IPR032466">
    <property type="entry name" value="Metal_Hydrolase"/>
</dbReference>
<dbReference type="SUPFAM" id="SSF51338">
    <property type="entry name" value="Composite domain of metallo-dependent hydrolases"/>
    <property type="match status" value="1"/>
</dbReference>
<evidence type="ECO:0000259" key="1">
    <source>
        <dbReference type="Pfam" id="PF07969"/>
    </source>
</evidence>
<dbReference type="Proteomes" id="UP000316612">
    <property type="component" value="Unassembled WGS sequence"/>
</dbReference>
<comment type="caution">
    <text evidence="2">The sequence shown here is derived from an EMBL/GenBank/DDBJ whole genome shotgun (WGS) entry which is preliminary data.</text>
</comment>
<dbReference type="EMBL" id="BJNY01000008">
    <property type="protein sequence ID" value="GED06068.1"/>
    <property type="molecule type" value="Genomic_DNA"/>
</dbReference>
<proteinExistence type="predicted"/>
<dbReference type="SUPFAM" id="SSF51556">
    <property type="entry name" value="Metallo-dependent hydrolases"/>
    <property type="match status" value="1"/>
</dbReference>
<keyword evidence="2" id="KW-0378">Hydrolase</keyword>
<dbReference type="InterPro" id="IPR013108">
    <property type="entry name" value="Amidohydro_3"/>
</dbReference>
<dbReference type="Gene3D" id="3.20.20.140">
    <property type="entry name" value="Metal-dependent hydrolases"/>
    <property type="match status" value="1"/>
</dbReference>
<feature type="domain" description="Amidohydrolase 3" evidence="1">
    <location>
        <begin position="54"/>
        <end position="526"/>
    </location>
</feature>
<dbReference type="Gene3D" id="3.10.310.70">
    <property type="match status" value="1"/>
</dbReference>
<reference evidence="2 3" key="1">
    <citation type="submission" date="2019-06" db="EMBL/GenBank/DDBJ databases">
        <title>Whole genome shotgun sequence of Glutamicibacter uratoxydans NBRC 15515.</title>
        <authorList>
            <person name="Hosoyama A."/>
            <person name="Uohara A."/>
            <person name="Ohji S."/>
            <person name="Ichikawa N."/>
        </authorList>
    </citation>
    <scope>NUCLEOTIDE SEQUENCE [LARGE SCALE GENOMIC DNA]</scope>
    <source>
        <strain evidence="2 3">NBRC 15515</strain>
    </source>
</reference>
<dbReference type="PANTHER" id="PTHR22642">
    <property type="entry name" value="IMIDAZOLONEPROPIONASE"/>
    <property type="match status" value="1"/>
</dbReference>
<dbReference type="InterPro" id="IPR011059">
    <property type="entry name" value="Metal-dep_hydrolase_composite"/>
</dbReference>
<dbReference type="PANTHER" id="PTHR22642:SF2">
    <property type="entry name" value="PROTEIN LONG AFTER FAR-RED 3"/>
    <property type="match status" value="1"/>
</dbReference>
<dbReference type="RefSeq" id="WP_218024659.1">
    <property type="nucleotide sequence ID" value="NZ_BAAAJL010000003.1"/>
</dbReference>
<evidence type="ECO:0000313" key="3">
    <source>
        <dbReference type="Proteomes" id="UP000316612"/>
    </source>
</evidence>
<dbReference type="AlphaFoldDB" id="A0A4Y4DRR7"/>